<organism evidence="1 2">
    <name type="scientific">Rhodonellum ikkaensis</name>
    <dbReference type="NCBI Taxonomy" id="336829"/>
    <lineage>
        <taxon>Bacteria</taxon>
        <taxon>Pseudomonadati</taxon>
        <taxon>Bacteroidota</taxon>
        <taxon>Cytophagia</taxon>
        <taxon>Cytophagales</taxon>
        <taxon>Cytophagaceae</taxon>
        <taxon>Rhodonellum</taxon>
    </lineage>
</organism>
<dbReference type="EMBL" id="FNQC01000011">
    <property type="protein sequence ID" value="SDZ35935.1"/>
    <property type="molecule type" value="Genomic_DNA"/>
</dbReference>
<protein>
    <submittedName>
        <fullName evidence="1">Uncharacterized protein</fullName>
    </submittedName>
</protein>
<keyword evidence="2" id="KW-1185">Reference proteome</keyword>
<sequence length="228" mass="26390">MPSKIHKMLLCFAIVFGSFYWSMAQDLQNQNKIYSLPGSFRLNAKSDGVKGTPFLFEVTRLGKISLPGGKVYEEIPFNILLEKNEVYIQMGGEDNPPMVVKKWDWIETLEDNPRTFKTETVGGQARVVELIYEKDKVKIVAIHSKTLVKNEIVRDGYSGPQYDTYRHNVQFYKMEAVRSEELKLNNAGLKSIAGNRFEELKEYIKLEKLKPEEPQDLRRIFIFLETAK</sequence>
<name>A0A1H3SEB1_9BACT</name>
<evidence type="ECO:0000313" key="1">
    <source>
        <dbReference type="EMBL" id="SDZ35935.1"/>
    </source>
</evidence>
<proteinExistence type="predicted"/>
<gene>
    <name evidence="1" type="ORF">SAMN05444412_11172</name>
</gene>
<dbReference type="Proteomes" id="UP000199663">
    <property type="component" value="Unassembled WGS sequence"/>
</dbReference>
<reference evidence="1 2" key="1">
    <citation type="submission" date="2016-10" db="EMBL/GenBank/DDBJ databases">
        <authorList>
            <person name="Varghese N."/>
            <person name="Submissions S."/>
        </authorList>
    </citation>
    <scope>NUCLEOTIDE SEQUENCE [LARGE SCALE GENOMIC DNA]</scope>
    <source>
        <strain evidence="1 2">DSM 17997</strain>
    </source>
</reference>
<comment type="caution">
    <text evidence="1">The sequence shown here is derived from an EMBL/GenBank/DDBJ whole genome shotgun (WGS) entry which is preliminary data.</text>
</comment>
<accession>A0A1H3SEB1</accession>
<evidence type="ECO:0000313" key="2">
    <source>
        <dbReference type="Proteomes" id="UP000199663"/>
    </source>
</evidence>